<protein>
    <recommendedName>
        <fullName evidence="7">Beta-glucosidase</fullName>
    </recommendedName>
</protein>
<evidence type="ECO:0008006" key="7">
    <source>
        <dbReference type="Google" id="ProtNLM"/>
    </source>
</evidence>
<comment type="similarity">
    <text evidence="1 4">Belongs to the glycosyl hydrolase 1 family.</text>
</comment>
<evidence type="ECO:0000256" key="3">
    <source>
        <dbReference type="ARBA" id="ARBA00023295"/>
    </source>
</evidence>
<keyword evidence="2" id="KW-0378">Hydrolase</keyword>
<dbReference type="InterPro" id="IPR001360">
    <property type="entry name" value="Glyco_hydro_1"/>
</dbReference>
<dbReference type="SUPFAM" id="SSF51445">
    <property type="entry name" value="(Trans)glycosidases"/>
    <property type="match status" value="1"/>
</dbReference>
<reference evidence="5" key="2">
    <citation type="submission" date="2023-05" db="EMBL/GenBank/DDBJ databases">
        <authorList>
            <person name="Fouks B."/>
        </authorList>
    </citation>
    <scope>NUCLEOTIDE SEQUENCE</scope>
    <source>
        <strain evidence="5">Stay&amp;Tobe</strain>
        <tissue evidence="5">Testes</tissue>
    </source>
</reference>
<sequence>ATMYHWDLPQSLQDLGGWPNYILVDYFVDYTRVLFTNFGDRVKYWITFNEPLTFTGGYESSTGHAPAVNAQGYGRYLAAHTLIKAHAQTYHLYDDQFRADQQGNIGISLNVDWCFNKENTTEYEDACERQQQFEMGLYANPIFTEDGDWPAIVKERVAANSEAEGLGASRLPVFTQEEIEYIKSYDFFGFNHYTSNYAIPYDGTGQPASDQKDHGYYLEKDPNWAGSASSWLKVVPSGIRYQLISISQRYNNPPILITESGFSDTGEINDTGRINYYVGYLTEVLNAINEDSVNVIGYTAWSLMDNFEERFGLYHVDFDDADRPRTIKDSTISYRRTRTTK</sequence>
<reference evidence="5" key="1">
    <citation type="journal article" date="2023" name="IScience">
        <title>Live-bearing cockroach genome reveals convergent evolutionary mechanisms linked to viviparity in insects and beyond.</title>
        <authorList>
            <person name="Fouks B."/>
            <person name="Harrison M.C."/>
            <person name="Mikhailova A.A."/>
            <person name="Marchal E."/>
            <person name="English S."/>
            <person name="Carruthers M."/>
            <person name="Jennings E.C."/>
            <person name="Chiamaka E.L."/>
            <person name="Frigard R.A."/>
            <person name="Pippel M."/>
            <person name="Attardo G.M."/>
            <person name="Benoit J.B."/>
            <person name="Bornberg-Bauer E."/>
            <person name="Tobe S.S."/>
        </authorList>
    </citation>
    <scope>NUCLEOTIDE SEQUENCE</scope>
    <source>
        <strain evidence="5">Stay&amp;Tobe</strain>
    </source>
</reference>
<feature type="non-terminal residue" evidence="5">
    <location>
        <position position="1"/>
    </location>
</feature>
<dbReference type="PRINTS" id="PR00131">
    <property type="entry name" value="GLHYDRLASE1"/>
</dbReference>
<dbReference type="Proteomes" id="UP001233999">
    <property type="component" value="Unassembled WGS sequence"/>
</dbReference>
<evidence type="ECO:0000256" key="2">
    <source>
        <dbReference type="ARBA" id="ARBA00022801"/>
    </source>
</evidence>
<evidence type="ECO:0000313" key="6">
    <source>
        <dbReference type="Proteomes" id="UP001233999"/>
    </source>
</evidence>
<dbReference type="PANTHER" id="PTHR10353:SF36">
    <property type="entry name" value="LP05116P"/>
    <property type="match status" value="1"/>
</dbReference>
<evidence type="ECO:0000256" key="1">
    <source>
        <dbReference type="ARBA" id="ARBA00010838"/>
    </source>
</evidence>
<organism evidence="5 6">
    <name type="scientific">Diploptera punctata</name>
    <name type="common">Pacific beetle cockroach</name>
    <dbReference type="NCBI Taxonomy" id="6984"/>
    <lineage>
        <taxon>Eukaryota</taxon>
        <taxon>Metazoa</taxon>
        <taxon>Ecdysozoa</taxon>
        <taxon>Arthropoda</taxon>
        <taxon>Hexapoda</taxon>
        <taxon>Insecta</taxon>
        <taxon>Pterygota</taxon>
        <taxon>Neoptera</taxon>
        <taxon>Polyneoptera</taxon>
        <taxon>Dictyoptera</taxon>
        <taxon>Blattodea</taxon>
        <taxon>Blaberoidea</taxon>
        <taxon>Blaberidae</taxon>
        <taxon>Diplopterinae</taxon>
        <taxon>Diploptera</taxon>
    </lineage>
</organism>
<dbReference type="GO" id="GO:0005975">
    <property type="term" value="P:carbohydrate metabolic process"/>
    <property type="evidence" value="ECO:0007669"/>
    <property type="project" value="InterPro"/>
</dbReference>
<dbReference type="EMBL" id="JASPKZ010008371">
    <property type="protein sequence ID" value="KAJ9579872.1"/>
    <property type="molecule type" value="Genomic_DNA"/>
</dbReference>
<evidence type="ECO:0000256" key="4">
    <source>
        <dbReference type="RuleBase" id="RU003690"/>
    </source>
</evidence>
<accession>A0AAD7ZGU6</accession>
<gene>
    <name evidence="5" type="ORF">L9F63_004474</name>
</gene>
<evidence type="ECO:0000313" key="5">
    <source>
        <dbReference type="EMBL" id="KAJ9579872.1"/>
    </source>
</evidence>
<dbReference type="PANTHER" id="PTHR10353">
    <property type="entry name" value="GLYCOSYL HYDROLASE"/>
    <property type="match status" value="1"/>
</dbReference>
<dbReference type="InterPro" id="IPR017853">
    <property type="entry name" value="GH"/>
</dbReference>
<dbReference type="AlphaFoldDB" id="A0AAD7ZGU6"/>
<proteinExistence type="inferred from homology"/>
<dbReference type="GO" id="GO:0008422">
    <property type="term" value="F:beta-glucosidase activity"/>
    <property type="evidence" value="ECO:0007669"/>
    <property type="project" value="TreeGrafter"/>
</dbReference>
<keyword evidence="3" id="KW-0326">Glycosidase</keyword>
<keyword evidence="6" id="KW-1185">Reference proteome</keyword>
<name>A0AAD7ZGU6_DIPPU</name>
<comment type="caution">
    <text evidence="5">The sequence shown here is derived from an EMBL/GenBank/DDBJ whole genome shotgun (WGS) entry which is preliminary data.</text>
</comment>
<dbReference type="Pfam" id="PF00232">
    <property type="entry name" value="Glyco_hydro_1"/>
    <property type="match status" value="1"/>
</dbReference>
<feature type="non-terminal residue" evidence="5">
    <location>
        <position position="341"/>
    </location>
</feature>
<dbReference type="Gene3D" id="3.20.20.80">
    <property type="entry name" value="Glycosidases"/>
    <property type="match status" value="1"/>
</dbReference>